<protein>
    <recommendedName>
        <fullName evidence="7">Shikimate kinase</fullName>
        <shortName evidence="7">SK</shortName>
        <ecNumber evidence="7">2.7.1.71</ecNumber>
    </recommendedName>
</protein>
<dbReference type="GO" id="GO:0008652">
    <property type="term" value="P:amino acid biosynthetic process"/>
    <property type="evidence" value="ECO:0007669"/>
    <property type="project" value="UniProtKB-KW"/>
</dbReference>
<comment type="function">
    <text evidence="7">Catalyzes the specific phosphorylation of the 3-hydroxyl group of shikimic acid using ATP as a cosubstrate.</text>
</comment>
<comment type="catalytic activity">
    <reaction evidence="7">
        <text>shikimate + ATP = 3-phosphoshikimate + ADP + H(+)</text>
        <dbReference type="Rhea" id="RHEA:13121"/>
        <dbReference type="ChEBI" id="CHEBI:15378"/>
        <dbReference type="ChEBI" id="CHEBI:30616"/>
        <dbReference type="ChEBI" id="CHEBI:36208"/>
        <dbReference type="ChEBI" id="CHEBI:145989"/>
        <dbReference type="ChEBI" id="CHEBI:456216"/>
        <dbReference type="EC" id="2.7.1.71"/>
    </reaction>
</comment>
<feature type="binding site" evidence="7">
    <location>
        <position position="58"/>
    </location>
    <ligand>
        <name>substrate</name>
    </ligand>
</feature>
<dbReference type="PANTHER" id="PTHR21087:SF16">
    <property type="entry name" value="SHIKIMATE KINASE 1, CHLOROPLASTIC"/>
    <property type="match status" value="1"/>
</dbReference>
<evidence type="ECO:0000256" key="6">
    <source>
        <dbReference type="ARBA" id="ARBA00023141"/>
    </source>
</evidence>
<dbReference type="EMBL" id="SGBC01000003">
    <property type="protein sequence ID" value="RZD15980.1"/>
    <property type="molecule type" value="Genomic_DNA"/>
</dbReference>
<dbReference type="UniPathway" id="UPA00053">
    <property type="reaction ID" value="UER00088"/>
</dbReference>
<dbReference type="EC" id="2.7.1.71" evidence="7"/>
<comment type="cofactor">
    <cofactor evidence="7">
        <name>Mg(2+)</name>
        <dbReference type="ChEBI" id="CHEBI:18420"/>
    </cofactor>
    <text evidence="7">Binds 1 Mg(2+) ion per subunit.</text>
</comment>
<dbReference type="InterPro" id="IPR031322">
    <property type="entry name" value="Shikimate/glucono_kinase"/>
</dbReference>
<evidence type="ECO:0000256" key="3">
    <source>
        <dbReference type="ARBA" id="ARBA00022741"/>
    </source>
</evidence>
<feature type="binding site" evidence="7">
    <location>
        <position position="96"/>
    </location>
    <ligand>
        <name>substrate</name>
    </ligand>
</feature>
<evidence type="ECO:0000256" key="4">
    <source>
        <dbReference type="ARBA" id="ARBA00022777"/>
    </source>
</evidence>
<gene>
    <name evidence="7" type="primary">aroK</name>
    <name evidence="8" type="ORF">EVJ46_07220</name>
</gene>
<comment type="similarity">
    <text evidence="7">Belongs to the shikimate kinase family.</text>
</comment>
<keyword evidence="1 7" id="KW-0028">Amino-acid biosynthesis</keyword>
<keyword evidence="7" id="KW-0460">Magnesium</keyword>
<dbReference type="Pfam" id="PF01202">
    <property type="entry name" value="SKI"/>
    <property type="match status" value="2"/>
</dbReference>
<comment type="caution">
    <text evidence="8">The sequence shown here is derived from an EMBL/GenBank/DDBJ whole genome shotgun (WGS) entry which is preliminary data.</text>
</comment>
<dbReference type="GO" id="GO:0005829">
    <property type="term" value="C:cytosol"/>
    <property type="evidence" value="ECO:0007669"/>
    <property type="project" value="TreeGrafter"/>
</dbReference>
<evidence type="ECO:0000256" key="1">
    <source>
        <dbReference type="ARBA" id="ARBA00022605"/>
    </source>
</evidence>
<keyword evidence="7" id="KW-0963">Cytoplasm</keyword>
<feature type="binding site" evidence="7">
    <location>
        <begin position="12"/>
        <end position="17"/>
    </location>
    <ligand>
        <name>ATP</name>
        <dbReference type="ChEBI" id="CHEBI:30616"/>
    </ligand>
</feature>
<dbReference type="HAMAP" id="MF_00109">
    <property type="entry name" value="Shikimate_kinase"/>
    <property type="match status" value="1"/>
</dbReference>
<dbReference type="PANTHER" id="PTHR21087">
    <property type="entry name" value="SHIKIMATE KINASE"/>
    <property type="match status" value="1"/>
</dbReference>
<comment type="subcellular location">
    <subcellularLocation>
        <location evidence="7">Cytoplasm</location>
    </subcellularLocation>
</comment>
<dbReference type="SUPFAM" id="SSF52540">
    <property type="entry name" value="P-loop containing nucleoside triphosphate hydrolases"/>
    <property type="match status" value="1"/>
</dbReference>
<comment type="subunit">
    <text evidence="7">Monomer.</text>
</comment>
<evidence type="ECO:0000256" key="5">
    <source>
        <dbReference type="ARBA" id="ARBA00022840"/>
    </source>
</evidence>
<feature type="binding site" evidence="7">
    <location>
        <position position="16"/>
    </location>
    <ligand>
        <name>Mg(2+)</name>
        <dbReference type="ChEBI" id="CHEBI:18420"/>
    </ligand>
</feature>
<dbReference type="AlphaFoldDB" id="A0A519BFD7"/>
<evidence type="ECO:0000256" key="7">
    <source>
        <dbReference type="HAMAP-Rule" id="MF_00109"/>
    </source>
</evidence>
<keyword evidence="4 7" id="KW-0418">Kinase</keyword>
<dbReference type="Gene3D" id="3.40.50.300">
    <property type="entry name" value="P-loop containing nucleotide triphosphate hydrolases"/>
    <property type="match status" value="1"/>
</dbReference>
<keyword evidence="3 7" id="KW-0547">Nucleotide-binding</keyword>
<dbReference type="Proteomes" id="UP000316562">
    <property type="component" value="Unassembled WGS sequence"/>
</dbReference>
<reference evidence="8 9" key="1">
    <citation type="journal article" date="2019" name="ISME J.">
        <title>Insights into ecological role of a new deltaproteobacterial order Candidatus Acidulodesulfobacterales by metagenomics and metatranscriptomics.</title>
        <authorList>
            <person name="Tan S."/>
            <person name="Liu J."/>
            <person name="Fang Y."/>
            <person name="Hedlund B.P."/>
            <person name="Lian Z.H."/>
            <person name="Huang L.Y."/>
            <person name="Li J.T."/>
            <person name="Huang L.N."/>
            <person name="Li W.J."/>
            <person name="Jiang H.C."/>
            <person name="Dong H.L."/>
            <person name="Shu W.S."/>
        </authorList>
    </citation>
    <scope>NUCLEOTIDE SEQUENCE [LARGE SCALE GENOMIC DNA]</scope>
    <source>
        <strain evidence="8">AP2</strain>
    </source>
</reference>
<organism evidence="8 9">
    <name type="scientific">Acididesulfobacter guangdongensis</name>
    <dbReference type="NCBI Taxonomy" id="2597225"/>
    <lineage>
        <taxon>Bacteria</taxon>
        <taxon>Deltaproteobacteria</taxon>
        <taxon>Candidatus Acidulodesulfobacterales</taxon>
        <taxon>Candidatus Acididesulfobacter</taxon>
    </lineage>
</organism>
<dbReference type="PRINTS" id="PR01100">
    <property type="entry name" value="SHIKIMTKNASE"/>
</dbReference>
<dbReference type="GO" id="GO:0009423">
    <property type="term" value="P:chorismate biosynthetic process"/>
    <property type="evidence" value="ECO:0007669"/>
    <property type="project" value="UniProtKB-UniRule"/>
</dbReference>
<keyword evidence="6 7" id="KW-0057">Aromatic amino acid biosynthesis</keyword>
<dbReference type="InterPro" id="IPR000623">
    <property type="entry name" value="Shikimate_kinase/TSH1"/>
</dbReference>
<dbReference type="GO" id="GO:0000287">
    <property type="term" value="F:magnesium ion binding"/>
    <property type="evidence" value="ECO:0007669"/>
    <property type="project" value="UniProtKB-UniRule"/>
</dbReference>
<evidence type="ECO:0000313" key="9">
    <source>
        <dbReference type="Proteomes" id="UP000316562"/>
    </source>
</evidence>
<sequence length="184" mass="20864">MKNNLFLIGFMGAGKTEIGKVLAKKLNYNFIDSDDIIENNEQNTITEIFKLKGENYFRNLETEFIKSFAANCANSDFADNKTASNKNEHCVIATGGGMPCFNRNINFLKDIGTVVYLKARPDTIYSRIKEEKHRPVLNKTDFSISDIENLLNKREPFYTQADLIIYTDGISPEGAADEIKIFLK</sequence>
<keyword evidence="5 7" id="KW-0067">ATP-binding</keyword>
<evidence type="ECO:0000313" key="8">
    <source>
        <dbReference type="EMBL" id="RZD15980.1"/>
    </source>
</evidence>
<accession>A0A519BFD7</accession>
<evidence type="ECO:0000256" key="2">
    <source>
        <dbReference type="ARBA" id="ARBA00022679"/>
    </source>
</evidence>
<proteinExistence type="inferred from homology"/>
<dbReference type="GO" id="GO:0009073">
    <property type="term" value="P:aromatic amino acid family biosynthetic process"/>
    <property type="evidence" value="ECO:0007669"/>
    <property type="project" value="UniProtKB-KW"/>
</dbReference>
<name>A0A519BFD7_ACIG2</name>
<feature type="binding site" evidence="7">
    <location>
        <position position="134"/>
    </location>
    <ligand>
        <name>ATP</name>
        <dbReference type="ChEBI" id="CHEBI:30616"/>
    </ligand>
</feature>
<feature type="binding site" evidence="7">
    <location>
        <position position="34"/>
    </location>
    <ligand>
        <name>substrate</name>
    </ligand>
</feature>
<feature type="binding site" evidence="7">
    <location>
        <position position="154"/>
    </location>
    <ligand>
        <name>substrate</name>
    </ligand>
</feature>
<keyword evidence="7" id="KW-0479">Metal-binding</keyword>
<dbReference type="GO" id="GO:0004765">
    <property type="term" value="F:shikimate kinase activity"/>
    <property type="evidence" value="ECO:0007669"/>
    <property type="project" value="UniProtKB-UniRule"/>
</dbReference>
<keyword evidence="2 7" id="KW-0808">Transferase</keyword>
<comment type="pathway">
    <text evidence="7">Metabolic intermediate biosynthesis; chorismate biosynthesis; chorismate from D-erythrose 4-phosphate and phosphoenolpyruvate: step 5/7.</text>
</comment>
<dbReference type="GO" id="GO:0005524">
    <property type="term" value="F:ATP binding"/>
    <property type="evidence" value="ECO:0007669"/>
    <property type="project" value="UniProtKB-UniRule"/>
</dbReference>
<dbReference type="CDD" id="cd00464">
    <property type="entry name" value="SK"/>
    <property type="match status" value="1"/>
</dbReference>
<comment type="caution">
    <text evidence="7">Lacks conserved residue(s) required for the propagation of feature annotation.</text>
</comment>
<dbReference type="InterPro" id="IPR027417">
    <property type="entry name" value="P-loop_NTPase"/>
</dbReference>